<dbReference type="EMBL" id="GGEC01054580">
    <property type="protein sequence ID" value="MBX35064.1"/>
    <property type="molecule type" value="Transcribed_RNA"/>
</dbReference>
<proteinExistence type="predicted"/>
<evidence type="ECO:0000313" key="1">
    <source>
        <dbReference type="EMBL" id="MBX35064.1"/>
    </source>
</evidence>
<protein>
    <submittedName>
        <fullName evidence="1">Uncharacterized protein</fullName>
    </submittedName>
</protein>
<sequence>MKQVIFQQRGGEDIIFVQTFTRLTTKFHKNIKISF</sequence>
<organism evidence="1">
    <name type="scientific">Rhizophora mucronata</name>
    <name type="common">Asiatic mangrove</name>
    <dbReference type="NCBI Taxonomy" id="61149"/>
    <lineage>
        <taxon>Eukaryota</taxon>
        <taxon>Viridiplantae</taxon>
        <taxon>Streptophyta</taxon>
        <taxon>Embryophyta</taxon>
        <taxon>Tracheophyta</taxon>
        <taxon>Spermatophyta</taxon>
        <taxon>Magnoliopsida</taxon>
        <taxon>eudicotyledons</taxon>
        <taxon>Gunneridae</taxon>
        <taxon>Pentapetalae</taxon>
        <taxon>rosids</taxon>
        <taxon>fabids</taxon>
        <taxon>Malpighiales</taxon>
        <taxon>Rhizophoraceae</taxon>
        <taxon>Rhizophora</taxon>
    </lineage>
</organism>
<dbReference type="AlphaFoldDB" id="A0A2P2MXW5"/>
<reference evidence="1" key="1">
    <citation type="submission" date="2018-02" db="EMBL/GenBank/DDBJ databases">
        <title>Rhizophora mucronata_Transcriptome.</title>
        <authorList>
            <person name="Meera S.P."/>
            <person name="Sreeshan A."/>
            <person name="Augustine A."/>
        </authorList>
    </citation>
    <scope>NUCLEOTIDE SEQUENCE</scope>
    <source>
        <tissue evidence="1">Leaf</tissue>
    </source>
</reference>
<accession>A0A2P2MXW5</accession>
<name>A0A2P2MXW5_RHIMU</name>